<proteinExistence type="predicted"/>
<feature type="region of interest" description="Disordered" evidence="1">
    <location>
        <begin position="60"/>
        <end position="99"/>
    </location>
</feature>
<organism evidence="2 3">
    <name type="scientific">Paenacidovorax monticola</name>
    <dbReference type="NCBI Taxonomy" id="1926868"/>
    <lineage>
        <taxon>Bacteria</taxon>
        <taxon>Pseudomonadati</taxon>
        <taxon>Pseudomonadota</taxon>
        <taxon>Betaproteobacteria</taxon>
        <taxon>Burkholderiales</taxon>
        <taxon>Comamonadaceae</taxon>
        <taxon>Paenacidovorax</taxon>
    </lineage>
</organism>
<dbReference type="KEGG" id="amon:H9L24_10705"/>
<keyword evidence="3" id="KW-1185">Reference proteome</keyword>
<dbReference type="Proteomes" id="UP000516057">
    <property type="component" value="Chromosome"/>
</dbReference>
<evidence type="ECO:0000256" key="1">
    <source>
        <dbReference type="SAM" id="MobiDB-lite"/>
    </source>
</evidence>
<dbReference type="EMBL" id="CP060790">
    <property type="protein sequence ID" value="QNP61142.1"/>
    <property type="molecule type" value="Genomic_DNA"/>
</dbReference>
<dbReference type="RefSeq" id="WP_187738118.1">
    <property type="nucleotide sequence ID" value="NZ_CP060790.1"/>
</dbReference>
<name>A0A7H0HKS6_9BURK</name>
<gene>
    <name evidence="2" type="ORF">H9L24_10705</name>
</gene>
<accession>A0A7H0HKS6</accession>
<dbReference type="AlphaFoldDB" id="A0A7H0HKS6"/>
<protein>
    <submittedName>
        <fullName evidence="2">Uncharacterized protein</fullName>
    </submittedName>
</protein>
<sequence length="138" mass="15691">MKLSNHSVYCIVAATLQLRATRRQAPITYKCLAEKINLDTSGHFSLWLSPLTRALTKLDAEDRQRNRPRRSSLVVCRKNGRPGEGYWKEKKTGPTTKPGKWQILAHQKEVNKVFNYYAKDSSHLSAVIVRRLASVAAQ</sequence>
<reference evidence="2 3" key="1">
    <citation type="submission" date="2020-08" db="EMBL/GenBank/DDBJ databases">
        <title>Genome sequence of Acidovorax monticola KACC 19171T.</title>
        <authorList>
            <person name="Hyun D.-W."/>
            <person name="Bae J.-W."/>
        </authorList>
    </citation>
    <scope>NUCLEOTIDE SEQUENCE [LARGE SCALE GENOMIC DNA]</scope>
    <source>
        <strain evidence="2 3">KACC 19171</strain>
    </source>
</reference>
<evidence type="ECO:0000313" key="2">
    <source>
        <dbReference type="EMBL" id="QNP61142.1"/>
    </source>
</evidence>
<evidence type="ECO:0000313" key="3">
    <source>
        <dbReference type="Proteomes" id="UP000516057"/>
    </source>
</evidence>